<organism evidence="2 3">
    <name type="scientific">Caerostris extrusa</name>
    <name type="common">Bark spider</name>
    <name type="synonym">Caerostris bankana</name>
    <dbReference type="NCBI Taxonomy" id="172846"/>
    <lineage>
        <taxon>Eukaryota</taxon>
        <taxon>Metazoa</taxon>
        <taxon>Ecdysozoa</taxon>
        <taxon>Arthropoda</taxon>
        <taxon>Chelicerata</taxon>
        <taxon>Arachnida</taxon>
        <taxon>Araneae</taxon>
        <taxon>Araneomorphae</taxon>
        <taxon>Entelegynae</taxon>
        <taxon>Araneoidea</taxon>
        <taxon>Araneidae</taxon>
        <taxon>Caerostris</taxon>
    </lineage>
</organism>
<proteinExistence type="predicted"/>
<evidence type="ECO:0000256" key="1">
    <source>
        <dbReference type="SAM" id="MobiDB-lite"/>
    </source>
</evidence>
<protein>
    <submittedName>
        <fullName evidence="2">Uncharacterized protein</fullName>
    </submittedName>
</protein>
<feature type="region of interest" description="Disordered" evidence="1">
    <location>
        <begin position="51"/>
        <end position="79"/>
    </location>
</feature>
<accession>A0AAV4WNV6</accession>
<dbReference type="EMBL" id="BPLR01016405">
    <property type="protein sequence ID" value="GIY83626.1"/>
    <property type="molecule type" value="Genomic_DNA"/>
</dbReference>
<name>A0AAV4WNV6_CAEEX</name>
<comment type="caution">
    <text evidence="2">The sequence shown here is derived from an EMBL/GenBank/DDBJ whole genome shotgun (WGS) entry which is preliminary data.</text>
</comment>
<feature type="region of interest" description="Disordered" evidence="1">
    <location>
        <begin position="1"/>
        <end position="24"/>
    </location>
</feature>
<sequence>MKRRRWGKGRFPPPSNLTTPSPGSITSVLTIGITVSSLTALDAGPPEMLLRHSRSARIPPTPCSPRDVSAPPPASSNMNKGGVCGRNSCRHAPQWEKQKLGLFLELL</sequence>
<dbReference type="AlphaFoldDB" id="A0AAV4WNV6"/>
<evidence type="ECO:0000313" key="2">
    <source>
        <dbReference type="EMBL" id="GIY83626.1"/>
    </source>
</evidence>
<keyword evidence="3" id="KW-1185">Reference proteome</keyword>
<gene>
    <name evidence="2" type="ORF">CEXT_639141</name>
</gene>
<reference evidence="2 3" key="1">
    <citation type="submission" date="2021-06" db="EMBL/GenBank/DDBJ databases">
        <title>Caerostris extrusa draft genome.</title>
        <authorList>
            <person name="Kono N."/>
            <person name="Arakawa K."/>
        </authorList>
    </citation>
    <scope>NUCLEOTIDE SEQUENCE [LARGE SCALE GENOMIC DNA]</scope>
</reference>
<evidence type="ECO:0000313" key="3">
    <source>
        <dbReference type="Proteomes" id="UP001054945"/>
    </source>
</evidence>
<dbReference type="Proteomes" id="UP001054945">
    <property type="component" value="Unassembled WGS sequence"/>
</dbReference>